<dbReference type="GeneID" id="36291481"/>
<evidence type="ECO:0000313" key="2">
    <source>
        <dbReference type="EMBL" id="OAF55130.1"/>
    </source>
</evidence>
<feature type="region of interest" description="Disordered" evidence="1">
    <location>
        <begin position="343"/>
        <end position="401"/>
    </location>
</feature>
<feature type="compositionally biased region" description="Pro residues" evidence="1">
    <location>
        <begin position="369"/>
        <end position="397"/>
    </location>
</feature>
<gene>
    <name evidence="2" type="ORF">VC83_08440</name>
</gene>
<evidence type="ECO:0000256" key="1">
    <source>
        <dbReference type="SAM" id="MobiDB-lite"/>
    </source>
</evidence>
<dbReference type="RefSeq" id="XP_024320432.1">
    <property type="nucleotide sequence ID" value="XM_024471992.1"/>
</dbReference>
<organism evidence="2">
    <name type="scientific">Pseudogymnoascus destructans</name>
    <dbReference type="NCBI Taxonomy" id="655981"/>
    <lineage>
        <taxon>Eukaryota</taxon>
        <taxon>Fungi</taxon>
        <taxon>Dikarya</taxon>
        <taxon>Ascomycota</taxon>
        <taxon>Pezizomycotina</taxon>
        <taxon>Leotiomycetes</taxon>
        <taxon>Thelebolales</taxon>
        <taxon>Thelebolaceae</taxon>
        <taxon>Pseudogymnoascus</taxon>
    </lineage>
</organism>
<dbReference type="AlphaFoldDB" id="A0A177A0M1"/>
<dbReference type="VEuPathDB" id="FungiDB:GMDG_05638"/>
<proteinExistence type="predicted"/>
<sequence>MACESSPRPRLRAVLSALQRRPHVIRRAMQGQGRSRAAASWSSMPESRAQVQAVGDEFVSGILRPKCYYGDEMPGPLPVASATFEIVSAMPECLPQMGLDLPAWVENTNRHTLQSGGGIVDEDLVPWMQMPQPELFSGISRAQYRETPLYSEAGSPDLSRAYVTDEVACPQPRPPIVSWASWATFGLGDSYAGFESQISPKRGSSSDCEAGDDNSYYGDAYGEDGASVSSRQSSALSIKCQGHNISELAPVTFGQSVTQQVEESVVPNSMGSEFMDWAGSGSSGRSSPCYSECAYEEFATPLAPARARIVHISGDCSQFPTRSTSLFQRGSSEHSPVRVSMDQVANPARHPASPDTPDSTPKSHSRPFTPYPQPTYLLPPPTRPPPTPPFGPHPPLNIHPSHPALLRQRKHIWGSTATEISSEILNDIYAATRLFSIKKLTLSHPCVFVIRNARRRWRTYEGWYTNPSTASQGLLDSLSASMFLSSGDQNPAPSPRPSSDPPSEVGSKDTESEAVWSQGLVTRTATPVTDLESEGEDEEGRLLPEADLGALRRIFPGSNAEWYGILYAHIVCYNYVMDLEQGPSFQHLEVDEERGRRREEEDESVRCGLILRNLEYCISRIICRMRGMNGRMADKEAGGGLRESHLVLTRSLSAFIRSCEASIM</sequence>
<dbReference type="EMBL" id="KV441411">
    <property type="protein sequence ID" value="OAF55130.1"/>
    <property type="molecule type" value="Genomic_DNA"/>
</dbReference>
<dbReference type="Proteomes" id="UP000077154">
    <property type="component" value="Unassembled WGS sequence"/>
</dbReference>
<name>A0A177A0M1_9PEZI</name>
<accession>A0A177A0M1</accession>
<reference evidence="2" key="1">
    <citation type="submission" date="2016-03" db="EMBL/GenBank/DDBJ databases">
        <title>Updated assembly of Pseudogymnoascus destructans, the fungus causing white-nose syndrome of bats.</title>
        <authorList>
            <person name="Palmer J.M."/>
            <person name="Drees K.P."/>
            <person name="Foster J.T."/>
            <person name="Lindner D.L."/>
        </authorList>
    </citation>
    <scope>NUCLEOTIDE SEQUENCE [LARGE SCALE GENOMIC DNA]</scope>
    <source>
        <strain evidence="2">20631-21</strain>
    </source>
</reference>
<protein>
    <submittedName>
        <fullName evidence="2">Uncharacterized protein</fullName>
    </submittedName>
</protein>
<feature type="region of interest" description="Disordered" evidence="1">
    <location>
        <begin position="485"/>
        <end position="519"/>
    </location>
</feature>
<dbReference type="OrthoDB" id="3439814at2759"/>